<feature type="domain" description="Sodium channel modifier 1 acidic C-terminal" evidence="13">
    <location>
        <begin position="187"/>
        <end position="225"/>
    </location>
</feature>
<name>W9RYF1_9ROSA</name>
<evidence type="ECO:0000256" key="4">
    <source>
        <dbReference type="ARBA" id="ARBA00022664"/>
    </source>
</evidence>
<keyword evidence="8" id="KW-0862">Zinc</keyword>
<dbReference type="InterPro" id="IPR031625">
    <property type="entry name" value="SCNM1_acidic"/>
</dbReference>
<evidence type="ECO:0000256" key="10">
    <source>
        <dbReference type="ARBA" id="ARBA00023242"/>
    </source>
</evidence>
<dbReference type="GO" id="GO:0016607">
    <property type="term" value="C:nuclear speck"/>
    <property type="evidence" value="ECO:0007669"/>
    <property type="project" value="UniProtKB-SubCell"/>
</dbReference>
<evidence type="ECO:0000256" key="6">
    <source>
        <dbReference type="ARBA" id="ARBA00022728"/>
    </source>
</evidence>
<evidence type="ECO:0000256" key="7">
    <source>
        <dbReference type="ARBA" id="ARBA00022771"/>
    </source>
</evidence>
<dbReference type="EMBL" id="KE345811">
    <property type="protein sequence ID" value="EXC17378.1"/>
    <property type="molecule type" value="Genomic_DNA"/>
</dbReference>
<comment type="subcellular location">
    <subcellularLocation>
        <location evidence="1">Nucleus speckle</location>
    </subcellularLocation>
    <subcellularLocation>
        <location evidence="2">Nucleus</location>
        <location evidence="2">Nucleoplasm</location>
    </subcellularLocation>
</comment>
<feature type="domain" description="Sodium channel modifier 1 zinc-finger" evidence="12">
    <location>
        <begin position="43"/>
        <end position="68"/>
    </location>
</feature>
<evidence type="ECO:0000256" key="1">
    <source>
        <dbReference type="ARBA" id="ARBA00004324"/>
    </source>
</evidence>
<keyword evidence="4" id="KW-0507">mRNA processing</keyword>
<dbReference type="PANTHER" id="PTHR32297">
    <property type="entry name" value="SODIUM CHANNEL MODIFIER 1"/>
    <property type="match status" value="1"/>
</dbReference>
<evidence type="ECO:0000256" key="5">
    <source>
        <dbReference type="ARBA" id="ARBA00022723"/>
    </source>
</evidence>
<dbReference type="InterPro" id="IPR031622">
    <property type="entry name" value="Znf-SCNM1"/>
</dbReference>
<evidence type="ECO:0000313" key="14">
    <source>
        <dbReference type="EMBL" id="EXC17378.1"/>
    </source>
</evidence>
<dbReference type="GO" id="GO:0008270">
    <property type="term" value="F:zinc ion binding"/>
    <property type="evidence" value="ECO:0007669"/>
    <property type="project" value="UniProtKB-KW"/>
</dbReference>
<evidence type="ECO:0000256" key="9">
    <source>
        <dbReference type="ARBA" id="ARBA00023187"/>
    </source>
</evidence>
<evidence type="ECO:0000256" key="11">
    <source>
        <dbReference type="SAM" id="MobiDB-lite"/>
    </source>
</evidence>
<gene>
    <name evidence="14" type="ORF">L484_027570</name>
</gene>
<organism evidence="14 15">
    <name type="scientific">Morus notabilis</name>
    <dbReference type="NCBI Taxonomy" id="981085"/>
    <lineage>
        <taxon>Eukaryota</taxon>
        <taxon>Viridiplantae</taxon>
        <taxon>Streptophyta</taxon>
        <taxon>Embryophyta</taxon>
        <taxon>Tracheophyta</taxon>
        <taxon>Spermatophyta</taxon>
        <taxon>Magnoliopsida</taxon>
        <taxon>eudicotyledons</taxon>
        <taxon>Gunneridae</taxon>
        <taxon>Pentapetalae</taxon>
        <taxon>rosids</taxon>
        <taxon>fabids</taxon>
        <taxon>Rosales</taxon>
        <taxon>Moraceae</taxon>
        <taxon>Moreae</taxon>
        <taxon>Morus</taxon>
    </lineage>
</organism>
<dbReference type="PANTHER" id="PTHR32297:SF1">
    <property type="entry name" value="SODIUM CHANNEL MODIFIER 1"/>
    <property type="match status" value="1"/>
</dbReference>
<evidence type="ECO:0000256" key="3">
    <source>
        <dbReference type="ARBA" id="ARBA00020620"/>
    </source>
</evidence>
<dbReference type="AlphaFoldDB" id="W9RYF1"/>
<dbReference type="InterPro" id="IPR033570">
    <property type="entry name" value="SCNM1"/>
</dbReference>
<dbReference type="KEGG" id="mnt:21410184"/>
<sequence>MSVFGGDSWGRVAQHRKRRLEFLVAESVDASSYKKLSNGKYACLVCPQNPVIDSLFMLSAHCKGSRHRTAESRLNEREFDRQEELNKRIFLLGSIGGNANPNSATCSKKFKSPDYKPVSGEALKSAWEILSNKAPMQDSRNKTGDKELSASPATDRTTNCQLSVVGSSFPAAEASEEEVAKRFMDYRERRERELKFTAAGWKRNCHGKWYKDENVEFDSDEADPNVCLF</sequence>
<evidence type="ECO:0000256" key="2">
    <source>
        <dbReference type="ARBA" id="ARBA00004642"/>
    </source>
</evidence>
<keyword evidence="10" id="KW-0539">Nucleus</keyword>
<keyword evidence="15" id="KW-1185">Reference proteome</keyword>
<dbReference type="STRING" id="981085.W9RYF1"/>
<evidence type="ECO:0000256" key="8">
    <source>
        <dbReference type="ARBA" id="ARBA00022833"/>
    </source>
</evidence>
<keyword evidence="6" id="KW-0747">Spliceosome</keyword>
<dbReference type="GO" id="GO:0005681">
    <property type="term" value="C:spliceosomal complex"/>
    <property type="evidence" value="ECO:0007669"/>
    <property type="project" value="UniProtKB-KW"/>
</dbReference>
<keyword evidence="5" id="KW-0479">Metal-binding</keyword>
<evidence type="ECO:0000259" key="13">
    <source>
        <dbReference type="Pfam" id="PF15805"/>
    </source>
</evidence>
<proteinExistence type="predicted"/>
<dbReference type="Proteomes" id="UP000030645">
    <property type="component" value="Unassembled WGS sequence"/>
</dbReference>
<dbReference type="OrthoDB" id="1924550at2759"/>
<dbReference type="Pfam" id="PF15803">
    <property type="entry name" value="zf-SCNM1"/>
    <property type="match status" value="1"/>
</dbReference>
<protein>
    <recommendedName>
        <fullName evidence="3">Sodium channel modifier 1</fullName>
    </recommendedName>
</protein>
<reference evidence="15" key="1">
    <citation type="submission" date="2013-01" db="EMBL/GenBank/DDBJ databases">
        <title>Draft Genome Sequence of a Mulberry Tree, Morus notabilis C.K. Schneid.</title>
        <authorList>
            <person name="He N."/>
            <person name="Zhao S."/>
        </authorList>
    </citation>
    <scope>NUCLEOTIDE SEQUENCE</scope>
</reference>
<dbReference type="eggNOG" id="ENOG502QWNV">
    <property type="taxonomic scope" value="Eukaryota"/>
</dbReference>
<accession>W9RYF1</accession>
<keyword evidence="7" id="KW-0863">Zinc-finger</keyword>
<dbReference type="GO" id="GO:0008380">
    <property type="term" value="P:RNA splicing"/>
    <property type="evidence" value="ECO:0007669"/>
    <property type="project" value="UniProtKB-KW"/>
</dbReference>
<dbReference type="GO" id="GO:0006397">
    <property type="term" value="P:mRNA processing"/>
    <property type="evidence" value="ECO:0007669"/>
    <property type="project" value="UniProtKB-KW"/>
</dbReference>
<keyword evidence="9" id="KW-0508">mRNA splicing</keyword>
<feature type="region of interest" description="Disordered" evidence="11">
    <location>
        <begin position="133"/>
        <end position="155"/>
    </location>
</feature>
<evidence type="ECO:0000259" key="12">
    <source>
        <dbReference type="Pfam" id="PF15803"/>
    </source>
</evidence>
<feature type="compositionally biased region" description="Basic and acidic residues" evidence="11">
    <location>
        <begin position="139"/>
        <end position="148"/>
    </location>
</feature>
<dbReference type="Pfam" id="PF15805">
    <property type="entry name" value="SCNM1_acidic"/>
    <property type="match status" value="1"/>
</dbReference>
<evidence type="ECO:0000313" key="15">
    <source>
        <dbReference type="Proteomes" id="UP000030645"/>
    </source>
</evidence>